<evidence type="ECO:0000259" key="1">
    <source>
        <dbReference type="PROSITE" id="PS50213"/>
    </source>
</evidence>
<feature type="domain" description="FAS1" evidence="1">
    <location>
        <begin position="173"/>
        <end position="321"/>
    </location>
</feature>
<name>A0A327VKI2_9BACT</name>
<keyword evidence="3" id="KW-1185">Reference proteome</keyword>
<dbReference type="InterPro" id="IPR000782">
    <property type="entry name" value="FAS1_domain"/>
</dbReference>
<gene>
    <name evidence="2" type="ORF">CLV59_11246</name>
</gene>
<sequence length="325" mass="35790">MKKHILSATLLLSLFACKKDKEEAAPASDSNNLLYVIEDNKFNFSYFNTALTVTNFGNTLTTQGPLTVLIPDNSAFQRAGYNSIDMVSQESGIVLQNMVQYHTLNGRWQLDKLPFRFNQQITTVAGTQLFVTHWVKDKDTIITINGTRVTAQNMPASNGLIQVINAVMQPLTQDKISDAVAADPSLTFFNAALQQADMKTLLRGDGPFTIFAPNNTAFKNAGFPSTDSIRNTDPAVLKSILQFHILNNRRFVYDYVLSTGQSNTSSQTMLNNSTTTVNLLYNGVDYTGITIQGAGNTSPCQLLKSNVLANNGVLHVIDKLLMENF</sequence>
<dbReference type="PROSITE" id="PS51257">
    <property type="entry name" value="PROKAR_LIPOPROTEIN"/>
    <property type="match status" value="1"/>
</dbReference>
<dbReference type="AlphaFoldDB" id="A0A327VKI2"/>
<dbReference type="SMART" id="SM00554">
    <property type="entry name" value="FAS1"/>
    <property type="match status" value="2"/>
</dbReference>
<dbReference type="EMBL" id="QLMA01000012">
    <property type="protein sequence ID" value="RAJ73705.1"/>
    <property type="molecule type" value="Genomic_DNA"/>
</dbReference>
<dbReference type="PANTHER" id="PTHR10900">
    <property type="entry name" value="PERIOSTIN-RELATED"/>
    <property type="match status" value="1"/>
</dbReference>
<proteinExistence type="predicted"/>
<protein>
    <submittedName>
        <fullName evidence="2">Putative surface protein with fasciclin (FAS1) repeats</fullName>
    </submittedName>
</protein>
<dbReference type="RefSeq" id="WP_111595342.1">
    <property type="nucleotide sequence ID" value="NZ_QLMA01000012.1"/>
</dbReference>
<evidence type="ECO:0000313" key="2">
    <source>
        <dbReference type="EMBL" id="RAJ73705.1"/>
    </source>
</evidence>
<dbReference type="PANTHER" id="PTHR10900:SF77">
    <property type="entry name" value="FI19380P1"/>
    <property type="match status" value="1"/>
</dbReference>
<comment type="caution">
    <text evidence="2">The sequence shown here is derived from an EMBL/GenBank/DDBJ whole genome shotgun (WGS) entry which is preliminary data.</text>
</comment>
<dbReference type="SUPFAM" id="SSF82153">
    <property type="entry name" value="FAS1 domain"/>
    <property type="match status" value="2"/>
</dbReference>
<dbReference type="PROSITE" id="PS50213">
    <property type="entry name" value="FAS1"/>
    <property type="match status" value="2"/>
</dbReference>
<dbReference type="OrthoDB" id="1144324at2"/>
<dbReference type="Gene3D" id="2.30.180.10">
    <property type="entry name" value="FAS1 domain"/>
    <property type="match status" value="2"/>
</dbReference>
<organism evidence="2 3">
    <name type="scientific">Chitinophaga dinghuensis</name>
    <dbReference type="NCBI Taxonomy" id="1539050"/>
    <lineage>
        <taxon>Bacteria</taxon>
        <taxon>Pseudomonadati</taxon>
        <taxon>Bacteroidota</taxon>
        <taxon>Chitinophagia</taxon>
        <taxon>Chitinophagales</taxon>
        <taxon>Chitinophagaceae</taxon>
        <taxon>Chitinophaga</taxon>
    </lineage>
</organism>
<accession>A0A327VKI2</accession>
<dbReference type="GO" id="GO:0005615">
    <property type="term" value="C:extracellular space"/>
    <property type="evidence" value="ECO:0007669"/>
    <property type="project" value="TreeGrafter"/>
</dbReference>
<feature type="domain" description="FAS1" evidence="1">
    <location>
        <begin position="31"/>
        <end position="168"/>
    </location>
</feature>
<dbReference type="InterPro" id="IPR036378">
    <property type="entry name" value="FAS1_dom_sf"/>
</dbReference>
<dbReference type="Pfam" id="PF02469">
    <property type="entry name" value="Fasciclin"/>
    <property type="match status" value="2"/>
</dbReference>
<dbReference type="Proteomes" id="UP000249819">
    <property type="component" value="Unassembled WGS sequence"/>
</dbReference>
<evidence type="ECO:0000313" key="3">
    <source>
        <dbReference type="Proteomes" id="UP000249819"/>
    </source>
</evidence>
<dbReference type="InterPro" id="IPR050904">
    <property type="entry name" value="Adhesion/Biosynth-related"/>
</dbReference>
<reference evidence="2 3" key="1">
    <citation type="submission" date="2018-06" db="EMBL/GenBank/DDBJ databases">
        <title>Genomic Encyclopedia of Archaeal and Bacterial Type Strains, Phase II (KMG-II): from individual species to whole genera.</title>
        <authorList>
            <person name="Goeker M."/>
        </authorList>
    </citation>
    <scope>NUCLEOTIDE SEQUENCE [LARGE SCALE GENOMIC DNA]</scope>
    <source>
        <strain evidence="2 3">DSM 29821</strain>
    </source>
</reference>